<proteinExistence type="inferred from homology"/>
<dbReference type="GO" id="GO:0070740">
    <property type="term" value="F:tubulin-glutamic acid ligase activity"/>
    <property type="evidence" value="ECO:0007669"/>
    <property type="project" value="TreeGrafter"/>
</dbReference>
<dbReference type="GO" id="GO:0015631">
    <property type="term" value="F:tubulin binding"/>
    <property type="evidence" value="ECO:0007669"/>
    <property type="project" value="TreeGrafter"/>
</dbReference>
<dbReference type="PANTHER" id="PTHR12241:SF39">
    <property type="entry name" value="TUBULIN POLYGLUTAMYLASE TTLL9-RELATED"/>
    <property type="match status" value="1"/>
</dbReference>
<dbReference type="GO" id="GO:0036064">
    <property type="term" value="C:ciliary basal body"/>
    <property type="evidence" value="ECO:0007669"/>
    <property type="project" value="TreeGrafter"/>
</dbReference>
<evidence type="ECO:0000256" key="5">
    <source>
        <dbReference type="ARBA" id="ARBA00030445"/>
    </source>
</evidence>
<keyword evidence="2" id="KW-0436">Ligase</keyword>
<comment type="similarity">
    <text evidence="1">Belongs to the tubulin--tyrosine ligase family.</text>
</comment>
<evidence type="ECO:0000256" key="4">
    <source>
        <dbReference type="ARBA" id="ARBA00022840"/>
    </source>
</evidence>
<dbReference type="PANTHER" id="PTHR12241">
    <property type="entry name" value="TUBULIN POLYGLUTAMYLASE"/>
    <property type="match status" value="1"/>
</dbReference>
<keyword evidence="6" id="KW-0175">Coiled coil</keyword>
<accession>A0A7S0MJ81</accession>
<dbReference type="PROSITE" id="PS51221">
    <property type="entry name" value="TTL"/>
    <property type="match status" value="1"/>
</dbReference>
<keyword evidence="4" id="KW-0067">ATP-binding</keyword>
<gene>
    <name evidence="7" type="ORF">CCUR1050_LOCUS17874</name>
</gene>
<evidence type="ECO:0000256" key="2">
    <source>
        <dbReference type="ARBA" id="ARBA00022598"/>
    </source>
</evidence>
<dbReference type="InterPro" id="IPR004344">
    <property type="entry name" value="TTL/TTLL_fam"/>
</dbReference>
<dbReference type="AlphaFoldDB" id="A0A7S0MJ81"/>
<reference evidence="7" key="1">
    <citation type="submission" date="2021-01" db="EMBL/GenBank/DDBJ databases">
        <authorList>
            <person name="Corre E."/>
            <person name="Pelletier E."/>
            <person name="Niang G."/>
            <person name="Scheremetjew M."/>
            <person name="Finn R."/>
            <person name="Kale V."/>
            <person name="Holt S."/>
            <person name="Cochrane G."/>
            <person name="Meng A."/>
            <person name="Brown T."/>
            <person name="Cohen L."/>
        </authorList>
    </citation>
    <scope>NUCLEOTIDE SEQUENCE</scope>
    <source>
        <strain evidence="7">CCAP979/52</strain>
    </source>
</reference>
<dbReference type="SUPFAM" id="SSF56059">
    <property type="entry name" value="Glutathione synthetase ATP-binding domain-like"/>
    <property type="match status" value="1"/>
</dbReference>
<sequence>MSKKADDRSGAKKTEIKFKSLFSNTIHEVLSRRPGWKETDKDDWDFIWADKDWIRLHFDEFRNSFTSTTRVNHFRNHYELTRKDHMVKNLKRMVSNLRREDKAAEAANYDFFPVTYLLPMEYGVFVEDFKRQTDKPIWIAKPTGKAQGKGIFLFTDLKDVKLWKRAAENRGKPQQEDDEDVENYVVQRYITNPYLVGGKKFDLRIYVLVTSYLPLTVWLYRSGFARFSGFRYSGGKGQLKDTYLHLTNVAVQKTAPGYDRDAGCKWMVDSLKRFMLTQHEPDVVNSMFFDIQMLIIRTLLAVQKVMMNDKRCFELYGYDIMIDDNLKTWLIEVNASPSLTADTQSDHELKCGMLDDMLDVIDIEERRSGDEVQVGGFDLVYNGGHVKPTAHGNRPASVQTFLGCFNDRVEVKRRAMREYLKSRASAK</sequence>
<evidence type="ECO:0000256" key="1">
    <source>
        <dbReference type="ARBA" id="ARBA00006820"/>
    </source>
</evidence>
<feature type="coiled-coil region" evidence="6">
    <location>
        <begin position="80"/>
        <end position="107"/>
    </location>
</feature>
<dbReference type="Pfam" id="PF03133">
    <property type="entry name" value="TTL"/>
    <property type="match status" value="1"/>
</dbReference>
<dbReference type="EMBL" id="HBEZ01032190">
    <property type="protein sequence ID" value="CAD8640190.1"/>
    <property type="molecule type" value="Transcribed_RNA"/>
</dbReference>
<name>A0A7S0MJ81_9CRYP</name>
<keyword evidence="3" id="KW-0547">Nucleotide-binding</keyword>
<evidence type="ECO:0000313" key="7">
    <source>
        <dbReference type="EMBL" id="CAD8640190.1"/>
    </source>
</evidence>
<protein>
    <recommendedName>
        <fullName evidence="5">Tubulin--tyrosine ligase-like protein 9</fullName>
    </recommendedName>
</protein>
<dbReference type="GO" id="GO:0000226">
    <property type="term" value="P:microtubule cytoskeleton organization"/>
    <property type="evidence" value="ECO:0007669"/>
    <property type="project" value="TreeGrafter"/>
</dbReference>
<dbReference type="GO" id="GO:0005524">
    <property type="term" value="F:ATP binding"/>
    <property type="evidence" value="ECO:0007669"/>
    <property type="project" value="UniProtKB-KW"/>
</dbReference>
<evidence type="ECO:0000256" key="3">
    <source>
        <dbReference type="ARBA" id="ARBA00022741"/>
    </source>
</evidence>
<organism evidence="7">
    <name type="scientific">Cryptomonas curvata</name>
    <dbReference type="NCBI Taxonomy" id="233186"/>
    <lineage>
        <taxon>Eukaryota</taxon>
        <taxon>Cryptophyceae</taxon>
        <taxon>Cryptomonadales</taxon>
        <taxon>Cryptomonadaceae</taxon>
        <taxon>Cryptomonas</taxon>
    </lineage>
</organism>
<dbReference type="Gene3D" id="3.30.470.20">
    <property type="entry name" value="ATP-grasp fold, B domain"/>
    <property type="match status" value="1"/>
</dbReference>
<evidence type="ECO:0000256" key="6">
    <source>
        <dbReference type="SAM" id="Coils"/>
    </source>
</evidence>